<name>A0A1I1TKX5_9ACTN</name>
<organism evidence="3 4">
    <name type="scientific">Actinopolyspora alba</name>
    <dbReference type="NCBI Taxonomy" id="673379"/>
    <lineage>
        <taxon>Bacteria</taxon>
        <taxon>Bacillati</taxon>
        <taxon>Actinomycetota</taxon>
        <taxon>Actinomycetes</taxon>
        <taxon>Actinopolysporales</taxon>
        <taxon>Actinopolysporaceae</taxon>
        <taxon>Actinopolyspora</taxon>
        <taxon>Actinopolyspora alba group</taxon>
    </lineage>
</organism>
<evidence type="ECO:0000256" key="2">
    <source>
        <dbReference type="SAM" id="Phobius"/>
    </source>
</evidence>
<keyword evidence="4" id="KW-1185">Reference proteome</keyword>
<evidence type="ECO:0000256" key="1">
    <source>
        <dbReference type="SAM" id="MobiDB-lite"/>
    </source>
</evidence>
<feature type="compositionally biased region" description="Gly residues" evidence="1">
    <location>
        <begin position="86"/>
        <end position="106"/>
    </location>
</feature>
<reference evidence="4" key="1">
    <citation type="submission" date="2016-10" db="EMBL/GenBank/DDBJ databases">
        <authorList>
            <person name="Varghese N."/>
            <person name="Submissions S."/>
        </authorList>
    </citation>
    <scope>NUCLEOTIDE SEQUENCE [LARGE SCALE GENOMIC DNA]</scope>
    <source>
        <strain evidence="4">DSM 45004</strain>
    </source>
</reference>
<feature type="region of interest" description="Disordered" evidence="1">
    <location>
        <begin position="70"/>
        <end position="122"/>
    </location>
</feature>
<accession>A0A1I1TKX5</accession>
<dbReference type="Proteomes" id="UP000198716">
    <property type="component" value="Unassembled WGS sequence"/>
</dbReference>
<evidence type="ECO:0000313" key="4">
    <source>
        <dbReference type="Proteomes" id="UP000198716"/>
    </source>
</evidence>
<keyword evidence="2" id="KW-0812">Transmembrane</keyword>
<keyword evidence="2" id="KW-1133">Transmembrane helix</keyword>
<dbReference type="EMBL" id="FOMZ01000001">
    <property type="protein sequence ID" value="SFD59177.1"/>
    <property type="molecule type" value="Genomic_DNA"/>
</dbReference>
<feature type="transmembrane region" description="Helical" evidence="2">
    <location>
        <begin position="46"/>
        <end position="64"/>
    </location>
</feature>
<feature type="transmembrane region" description="Helical" evidence="2">
    <location>
        <begin position="21"/>
        <end position="40"/>
    </location>
</feature>
<protein>
    <submittedName>
        <fullName evidence="3">Uncharacterized protein</fullName>
    </submittedName>
</protein>
<dbReference type="RefSeq" id="WP_175496614.1">
    <property type="nucleotide sequence ID" value="NZ_FOMZ01000001.1"/>
</dbReference>
<dbReference type="AlphaFoldDB" id="A0A1I1TKX5"/>
<keyword evidence="2" id="KW-0472">Membrane</keyword>
<gene>
    <name evidence="3" type="ORF">SAMN04487819_101168</name>
</gene>
<sequence>MAREPSRAEGNPTFIGSIDPFCWIAVVPLLMAALFVSLAIMPTLGLIMAVLGVLVLVLDGWINWRWHNTWGNRQDAGRGSTRSGGSRPGNGSRSGSGSNSGRGATSGGRPTSTGRRPTAGRR</sequence>
<evidence type="ECO:0000313" key="3">
    <source>
        <dbReference type="EMBL" id="SFD59177.1"/>
    </source>
</evidence>
<proteinExistence type="predicted"/>